<feature type="compositionally biased region" description="Pro residues" evidence="1">
    <location>
        <begin position="224"/>
        <end position="309"/>
    </location>
</feature>
<dbReference type="InterPro" id="IPR007969">
    <property type="entry name" value="DUF732"/>
</dbReference>
<dbReference type="EMBL" id="CP000854">
    <property type="protein sequence ID" value="ACC40991.1"/>
    <property type="molecule type" value="Genomic_DNA"/>
</dbReference>
<name>B2HRW1_MYCMM</name>
<feature type="region of interest" description="Disordered" evidence="1">
    <location>
        <begin position="134"/>
        <end position="165"/>
    </location>
</feature>
<evidence type="ECO:0000313" key="5">
    <source>
        <dbReference type="Proteomes" id="UP000001190"/>
    </source>
</evidence>
<feature type="compositionally biased region" description="Gly residues" evidence="1">
    <location>
        <begin position="314"/>
        <end position="349"/>
    </location>
</feature>
<protein>
    <submittedName>
        <fullName evidence="4">Conserved hypothetical proline-rich protein</fullName>
    </submittedName>
</protein>
<gene>
    <name evidence="4" type="ordered locus">MMAR_2543</name>
</gene>
<dbReference type="RefSeq" id="WP_012394275.1">
    <property type="nucleotide sequence ID" value="NC_010612.1"/>
</dbReference>
<dbReference type="KEGG" id="mmi:MMAR_2543"/>
<accession>B2HRW1</accession>
<feature type="signal peptide" evidence="2">
    <location>
        <begin position="1"/>
        <end position="20"/>
    </location>
</feature>
<evidence type="ECO:0000259" key="3">
    <source>
        <dbReference type="Pfam" id="PF05305"/>
    </source>
</evidence>
<keyword evidence="2" id="KW-0732">Signal</keyword>
<dbReference type="eggNOG" id="ENOG5031DQ8">
    <property type="taxonomic scope" value="Bacteria"/>
</dbReference>
<evidence type="ECO:0000256" key="1">
    <source>
        <dbReference type="SAM" id="MobiDB-lite"/>
    </source>
</evidence>
<sequence length="367" mass="37097">MFAGITSHAGALVAAIAALAGTAILRDGAAAANPNQDDQFLALLDKNEISAVQNVPSVIAAAHKVCRKLDSGMPAEALVDALRNDAYNIDPVMRLYPARLTTTMTRFVTVAVQIYCPHDQSKIASIMANSAPGSDEPLSVGAAHRHGAVNSGSDRREPPPASGVINMLPVWHEPTAAGALRLPPVLSSGMFVADRGRDEPADRQALGAVLVSLIRTVPEGDPLVPNPPQIPGPPPAHILRPPPPIAPPPASQRPRPPQQPQPPPQEPPPPPQEPPPPQQEPPQEPPPPQQKPPQEPPPPPQQMEPPAAAPQPGGAAGSGGSGGNGGGGSGGGSGGGGTGGGAGGGGTGGPVEPPPRPTPPGFIRLAP</sequence>
<feature type="domain" description="DUF732" evidence="3">
    <location>
        <begin position="36"/>
        <end position="117"/>
    </location>
</feature>
<feature type="chain" id="PRO_5039470200" evidence="2">
    <location>
        <begin position="21"/>
        <end position="367"/>
    </location>
</feature>
<keyword evidence="5" id="KW-1185">Reference proteome</keyword>
<organism evidence="4 5">
    <name type="scientific">Mycobacterium marinum (strain ATCC BAA-535 / M)</name>
    <dbReference type="NCBI Taxonomy" id="216594"/>
    <lineage>
        <taxon>Bacteria</taxon>
        <taxon>Bacillati</taxon>
        <taxon>Actinomycetota</taxon>
        <taxon>Actinomycetes</taxon>
        <taxon>Mycobacteriales</taxon>
        <taxon>Mycobacteriaceae</taxon>
        <taxon>Mycobacterium</taxon>
        <taxon>Mycobacterium ulcerans group</taxon>
    </lineage>
</organism>
<evidence type="ECO:0000313" key="4">
    <source>
        <dbReference type="EMBL" id="ACC40991.1"/>
    </source>
</evidence>
<dbReference type="HOGENOM" id="CLU_064275_0_0_11"/>
<reference evidence="4 5" key="1">
    <citation type="journal article" date="2008" name="Genome Res.">
        <title>Insights from the complete genome sequence of Mycobacterium marinum on the evolution of Mycobacterium tuberculosis.</title>
        <authorList>
            <person name="Stinear T.P."/>
            <person name="Seemann T."/>
            <person name="Harrison P.F."/>
            <person name="Jenkin G.A."/>
            <person name="Davies J.K."/>
            <person name="Johnson P.D."/>
            <person name="Abdellah Z."/>
            <person name="Arrowsmith C."/>
            <person name="Chillingworth T."/>
            <person name="Churcher C."/>
            <person name="Clarke K."/>
            <person name="Cronin A."/>
            <person name="Davis P."/>
            <person name="Goodhead I."/>
            <person name="Holroyd N."/>
            <person name="Jagels K."/>
            <person name="Lord A."/>
            <person name="Moule S."/>
            <person name="Mungall K."/>
            <person name="Norbertczak H."/>
            <person name="Quail M.A."/>
            <person name="Rabbinowitsch E."/>
            <person name="Walker D."/>
            <person name="White B."/>
            <person name="Whitehead S."/>
            <person name="Small P.L."/>
            <person name="Brosch R."/>
            <person name="Ramakrishnan L."/>
            <person name="Fischbach M.A."/>
            <person name="Parkhill J."/>
            <person name="Cole S.T."/>
        </authorList>
    </citation>
    <scope>NUCLEOTIDE SEQUENCE [LARGE SCALE GENOMIC DNA]</scope>
    <source>
        <strain evidence="5">ATCC BAA-535 / M</strain>
    </source>
</reference>
<dbReference type="AlphaFoldDB" id="B2HRW1"/>
<dbReference type="Proteomes" id="UP000001190">
    <property type="component" value="Chromosome"/>
</dbReference>
<dbReference type="Pfam" id="PF05305">
    <property type="entry name" value="DUF732"/>
    <property type="match status" value="1"/>
</dbReference>
<feature type="compositionally biased region" description="Pro residues" evidence="1">
    <location>
        <begin position="351"/>
        <end position="360"/>
    </location>
</feature>
<dbReference type="OrthoDB" id="4752037at2"/>
<dbReference type="STRING" id="216594.MMAR_2543"/>
<evidence type="ECO:0000256" key="2">
    <source>
        <dbReference type="SAM" id="SignalP"/>
    </source>
</evidence>
<feature type="region of interest" description="Disordered" evidence="1">
    <location>
        <begin position="220"/>
        <end position="367"/>
    </location>
</feature>
<proteinExistence type="predicted"/>